<name>A0ACC0AUG8_CATRO</name>
<comment type="caution">
    <text evidence="1">The sequence shown here is derived from an EMBL/GenBank/DDBJ whole genome shotgun (WGS) entry which is preliminary data.</text>
</comment>
<dbReference type="Proteomes" id="UP001060085">
    <property type="component" value="Linkage Group LG05"/>
</dbReference>
<gene>
    <name evidence="1" type="ORF">M9H77_23410</name>
</gene>
<reference evidence="2" key="1">
    <citation type="journal article" date="2023" name="Nat. Plants">
        <title>Single-cell RNA sequencing provides a high-resolution roadmap for understanding the multicellular compartmentation of specialized metabolism.</title>
        <authorList>
            <person name="Sun S."/>
            <person name="Shen X."/>
            <person name="Li Y."/>
            <person name="Li Y."/>
            <person name="Wang S."/>
            <person name="Li R."/>
            <person name="Zhang H."/>
            <person name="Shen G."/>
            <person name="Guo B."/>
            <person name="Wei J."/>
            <person name="Xu J."/>
            <person name="St-Pierre B."/>
            <person name="Chen S."/>
            <person name="Sun C."/>
        </authorList>
    </citation>
    <scope>NUCLEOTIDE SEQUENCE [LARGE SCALE GENOMIC DNA]</scope>
</reference>
<protein>
    <submittedName>
        <fullName evidence="1">Uncharacterized protein</fullName>
    </submittedName>
</protein>
<organism evidence="1 2">
    <name type="scientific">Catharanthus roseus</name>
    <name type="common">Madagascar periwinkle</name>
    <name type="synonym">Vinca rosea</name>
    <dbReference type="NCBI Taxonomy" id="4058"/>
    <lineage>
        <taxon>Eukaryota</taxon>
        <taxon>Viridiplantae</taxon>
        <taxon>Streptophyta</taxon>
        <taxon>Embryophyta</taxon>
        <taxon>Tracheophyta</taxon>
        <taxon>Spermatophyta</taxon>
        <taxon>Magnoliopsida</taxon>
        <taxon>eudicotyledons</taxon>
        <taxon>Gunneridae</taxon>
        <taxon>Pentapetalae</taxon>
        <taxon>asterids</taxon>
        <taxon>lamiids</taxon>
        <taxon>Gentianales</taxon>
        <taxon>Apocynaceae</taxon>
        <taxon>Rauvolfioideae</taxon>
        <taxon>Vinceae</taxon>
        <taxon>Catharanthinae</taxon>
        <taxon>Catharanthus</taxon>
    </lineage>
</organism>
<evidence type="ECO:0000313" key="2">
    <source>
        <dbReference type="Proteomes" id="UP001060085"/>
    </source>
</evidence>
<accession>A0ACC0AUG8</accession>
<evidence type="ECO:0000313" key="1">
    <source>
        <dbReference type="EMBL" id="KAI5664087.1"/>
    </source>
</evidence>
<dbReference type="EMBL" id="CM044705">
    <property type="protein sequence ID" value="KAI5664087.1"/>
    <property type="molecule type" value="Genomic_DNA"/>
</dbReference>
<keyword evidence="2" id="KW-1185">Reference proteome</keyword>
<proteinExistence type="predicted"/>
<sequence length="154" mass="17645">MIAEGPLSNSPRNTKQISRGYSEGVTLLSVEEQVNTFSMVVDEKEKIAPASEESTFPKEEEAEQGKMERRHDGLQIIKEPSRVMSETKESKRNDCMPEIMSKVEEGKLEKENKCLENNEKRRNLLEFKEKFGSTKRKLALCHSKAKFSLKLSLH</sequence>